<evidence type="ECO:0000256" key="1">
    <source>
        <dbReference type="ARBA" id="ARBA00023002"/>
    </source>
</evidence>
<dbReference type="Pfam" id="PF01266">
    <property type="entry name" value="DAO"/>
    <property type="match status" value="1"/>
</dbReference>
<dbReference type="PANTHER" id="PTHR13847:SF289">
    <property type="entry name" value="GLYCINE OXIDASE"/>
    <property type="match status" value="1"/>
</dbReference>
<sequence>MSETHSDIVILGAGVIGLSCAWHLLQAGRSVTVIDQGRLGGGASHGNCGTLTPSHAAPLAMPGMVSQALRWMLKKDAPFRVAPRLDPELFGWMLRFSQRCNWKDFNAVNRAKAAILTHSRAMTSALVAEQALDCEYVESGTLYVFRDQRQLDEFAWHTRSLEEVGIAVQHRDGDTLRGIEPCLLDSVIGGVFHPGDAQLRPDRFVAELGRIVRAGGGQIVEQAAPEAIEREGDRITAVRAGGRRYTADRFVLAVGAWSAPVGRQLGLRIPVQPGKGYSITYTRPSLANRIPLVLKEDSVCVTAWEGGYRLGSTMEFAGYDTQLNRVRLDALRRGAARYLREPEGPVQTEEWYGWRPMTYDDLPIIGPSRRHANLMLATGHGMLGVSMSAATGQLVAELISERATTLDPAPYSPARFSL</sequence>
<accession>A0ABY6BJB2</accession>
<evidence type="ECO:0000259" key="2">
    <source>
        <dbReference type="Pfam" id="PF01266"/>
    </source>
</evidence>
<feature type="domain" description="FAD dependent oxidoreductase" evidence="2">
    <location>
        <begin position="7"/>
        <end position="398"/>
    </location>
</feature>
<evidence type="ECO:0000313" key="3">
    <source>
        <dbReference type="EMBL" id="UXI69676.1"/>
    </source>
</evidence>
<keyword evidence="1" id="KW-0560">Oxidoreductase</keyword>
<dbReference type="Proteomes" id="UP001064632">
    <property type="component" value="Chromosome"/>
</dbReference>
<organism evidence="3 4">
    <name type="scientific">Tahibacter amnicola</name>
    <dbReference type="NCBI Taxonomy" id="2976241"/>
    <lineage>
        <taxon>Bacteria</taxon>
        <taxon>Pseudomonadati</taxon>
        <taxon>Pseudomonadota</taxon>
        <taxon>Gammaproteobacteria</taxon>
        <taxon>Lysobacterales</taxon>
        <taxon>Rhodanobacteraceae</taxon>
        <taxon>Tahibacter</taxon>
    </lineage>
</organism>
<dbReference type="Gene3D" id="3.50.50.60">
    <property type="entry name" value="FAD/NAD(P)-binding domain"/>
    <property type="match status" value="2"/>
</dbReference>
<dbReference type="SUPFAM" id="SSF54373">
    <property type="entry name" value="FAD-linked reductases, C-terminal domain"/>
    <property type="match status" value="1"/>
</dbReference>
<dbReference type="EMBL" id="CP104694">
    <property type="protein sequence ID" value="UXI69676.1"/>
    <property type="molecule type" value="Genomic_DNA"/>
</dbReference>
<evidence type="ECO:0000313" key="4">
    <source>
        <dbReference type="Proteomes" id="UP001064632"/>
    </source>
</evidence>
<keyword evidence="4" id="KW-1185">Reference proteome</keyword>
<reference evidence="3" key="1">
    <citation type="submission" date="2022-09" db="EMBL/GenBank/DDBJ databases">
        <title>Tahibacter sp. nov., isolated from a fresh water.</title>
        <authorList>
            <person name="Baek J.H."/>
            <person name="Lee J.K."/>
            <person name="Kim J.M."/>
            <person name="Jeon C.O."/>
        </authorList>
    </citation>
    <scope>NUCLEOTIDE SEQUENCE</scope>
    <source>
        <strain evidence="3">W38</strain>
    </source>
</reference>
<gene>
    <name evidence="3" type="ORF">N4264_08610</name>
</gene>
<name>A0ABY6BJB2_9GAMM</name>
<dbReference type="PANTHER" id="PTHR13847">
    <property type="entry name" value="SARCOSINE DEHYDROGENASE-RELATED"/>
    <property type="match status" value="1"/>
</dbReference>
<dbReference type="InterPro" id="IPR036188">
    <property type="entry name" value="FAD/NAD-bd_sf"/>
</dbReference>
<dbReference type="RefSeq" id="WP_261696629.1">
    <property type="nucleotide sequence ID" value="NZ_CP104694.1"/>
</dbReference>
<proteinExistence type="predicted"/>
<dbReference type="InterPro" id="IPR006076">
    <property type="entry name" value="FAD-dep_OxRdtase"/>
</dbReference>
<protein>
    <submittedName>
        <fullName evidence="3">FAD-dependent oxidoreductase</fullName>
    </submittedName>
</protein>
<dbReference type="Gene3D" id="3.30.9.10">
    <property type="entry name" value="D-Amino Acid Oxidase, subunit A, domain 2"/>
    <property type="match status" value="1"/>
</dbReference>
<dbReference type="SUPFAM" id="SSF51905">
    <property type="entry name" value="FAD/NAD(P)-binding domain"/>
    <property type="match status" value="1"/>
</dbReference>